<gene>
    <name evidence="1" type="ORF">SAMN06265222_1011167</name>
</gene>
<dbReference type="EMBL" id="FXUG01000001">
    <property type="protein sequence ID" value="SMP44626.1"/>
    <property type="molecule type" value="Genomic_DNA"/>
</dbReference>
<keyword evidence="2" id="KW-1185">Reference proteome</keyword>
<evidence type="ECO:0000313" key="2">
    <source>
        <dbReference type="Proteomes" id="UP001158067"/>
    </source>
</evidence>
<comment type="caution">
    <text evidence="1">The sequence shown here is derived from an EMBL/GenBank/DDBJ whole genome shotgun (WGS) entry which is preliminary data.</text>
</comment>
<proteinExistence type="predicted"/>
<evidence type="ECO:0000313" key="1">
    <source>
        <dbReference type="EMBL" id="SMP44626.1"/>
    </source>
</evidence>
<evidence type="ECO:0008006" key="3">
    <source>
        <dbReference type="Google" id="ProtNLM"/>
    </source>
</evidence>
<sequence>MSTRDESLAALESLGVANVFADSYRSKKLPHNLDIHFGPPEELFLAPDTQDVYTNGRLIPLLDDGNFGTVTFLDPDANNFVQMDVEVPEDSRIVLTSWQQYLAEVFIGIAESDTDDEELAVIAQLIGFQHMDRTLQFMDSSPDSGWCDARAEFIASL</sequence>
<accession>A0ABY1PTI3</accession>
<dbReference type="RefSeq" id="WP_283431298.1">
    <property type="nucleotide sequence ID" value="NZ_FXUG01000001.1"/>
</dbReference>
<reference evidence="1 2" key="1">
    <citation type="submission" date="2017-05" db="EMBL/GenBank/DDBJ databases">
        <authorList>
            <person name="Varghese N."/>
            <person name="Submissions S."/>
        </authorList>
    </citation>
    <scope>NUCLEOTIDE SEQUENCE [LARGE SCALE GENOMIC DNA]</scope>
    <source>
        <strain evidence="1 2">DSM 25457</strain>
    </source>
</reference>
<dbReference type="Proteomes" id="UP001158067">
    <property type="component" value="Unassembled WGS sequence"/>
</dbReference>
<organism evidence="1 2">
    <name type="scientific">Neorhodopirellula lusitana</name>
    <dbReference type="NCBI Taxonomy" id="445327"/>
    <lineage>
        <taxon>Bacteria</taxon>
        <taxon>Pseudomonadati</taxon>
        <taxon>Planctomycetota</taxon>
        <taxon>Planctomycetia</taxon>
        <taxon>Pirellulales</taxon>
        <taxon>Pirellulaceae</taxon>
        <taxon>Neorhodopirellula</taxon>
    </lineage>
</organism>
<name>A0ABY1PTI3_9BACT</name>
<protein>
    <recommendedName>
        <fullName evidence="3">SUKH-4 immunity protein of toxin-antitoxin system</fullName>
    </recommendedName>
</protein>